<evidence type="ECO:0000313" key="4">
    <source>
        <dbReference type="Proteomes" id="UP000007797"/>
    </source>
</evidence>
<reference evidence="4" key="1">
    <citation type="journal article" date="2011" name="Genome Res.">
        <title>Phylogeny-wide analysis of social amoeba genomes highlights ancient origins for complex intercellular communication.</title>
        <authorList>
            <person name="Heidel A.J."/>
            <person name="Lawal H.M."/>
            <person name="Felder M."/>
            <person name="Schilde C."/>
            <person name="Helps N.R."/>
            <person name="Tunggal B."/>
            <person name="Rivero F."/>
            <person name="John U."/>
            <person name="Schleicher M."/>
            <person name="Eichinger L."/>
            <person name="Platzer M."/>
            <person name="Noegel A.A."/>
            <person name="Schaap P."/>
            <person name="Gloeckner G."/>
        </authorList>
    </citation>
    <scope>NUCLEOTIDE SEQUENCE [LARGE SCALE GENOMIC DNA]</scope>
    <source>
        <strain evidence="4">SH3</strain>
    </source>
</reference>
<accession>F4PMK1</accession>
<keyword evidence="4" id="KW-1185">Reference proteome</keyword>
<sequence>MNPLIIIFILCILVSSVFANLSCNNQYVFVNDTNSLPSSFSLFDHVEQQQSNINQNKNISLSMMMQPLSVSLSSFDHFEHPIILNKNKNNKNNIINNNNNNDIHSSISQTQFDSNHIFSQFLLTSNHTFIPVYNNKNNNNLSFNSSISIPLSQSHFQLPLNHSTNNHIIFYDDKEEEEEEEYVQLNSNSSNTTISCFNHVEHQFISINYPLPISSFPSFSHNIHFNSSHVLFISNHSTTKNHIILEEEDFNNSPISISCFNVIHQSNLILEDEEEEEFVQLNNSSKSTHSLTCLDNVKHQSIPINNQSNNNNYFSLIHSSSLISPIPFSNTSTSSSSSSTLYLLSNTINSTRSKTSPFSRYSSNISRIENNNADTNNYFDSLNCFGTNHSNNTTIQRQSSSSPINHDTILNTIHIQKSTPPSSNNNNNNNIKNNTNESASLIHSLNIRGGAEGGVISIEHQQQQQQHNNNLIVQPC</sequence>
<feature type="compositionally biased region" description="Low complexity" evidence="1">
    <location>
        <begin position="424"/>
        <end position="435"/>
    </location>
</feature>
<feature type="chain" id="PRO_5003313187" evidence="2">
    <location>
        <begin position="20"/>
        <end position="476"/>
    </location>
</feature>
<feature type="signal peptide" evidence="2">
    <location>
        <begin position="1"/>
        <end position="19"/>
    </location>
</feature>
<name>F4PMK1_CACFS</name>
<gene>
    <name evidence="3" type="ORF">DFA_05782</name>
</gene>
<dbReference type="EMBL" id="GL883008">
    <property type="protein sequence ID" value="EGG23648.1"/>
    <property type="molecule type" value="Genomic_DNA"/>
</dbReference>
<evidence type="ECO:0000313" key="3">
    <source>
        <dbReference type="EMBL" id="EGG23648.1"/>
    </source>
</evidence>
<keyword evidence="2" id="KW-0732">Signal</keyword>
<dbReference type="GeneID" id="14875841"/>
<dbReference type="Proteomes" id="UP000007797">
    <property type="component" value="Unassembled WGS sequence"/>
</dbReference>
<evidence type="ECO:0000256" key="2">
    <source>
        <dbReference type="SAM" id="SignalP"/>
    </source>
</evidence>
<dbReference type="KEGG" id="dfa:DFA_05782"/>
<evidence type="ECO:0000256" key="1">
    <source>
        <dbReference type="SAM" id="MobiDB-lite"/>
    </source>
</evidence>
<dbReference type="AlphaFoldDB" id="F4PMK1"/>
<proteinExistence type="predicted"/>
<organism evidence="3 4">
    <name type="scientific">Cavenderia fasciculata</name>
    <name type="common">Slime mold</name>
    <name type="synonym">Dictyostelium fasciculatum</name>
    <dbReference type="NCBI Taxonomy" id="261658"/>
    <lineage>
        <taxon>Eukaryota</taxon>
        <taxon>Amoebozoa</taxon>
        <taxon>Evosea</taxon>
        <taxon>Eumycetozoa</taxon>
        <taxon>Dictyostelia</taxon>
        <taxon>Acytosteliales</taxon>
        <taxon>Cavenderiaceae</taxon>
        <taxon>Cavenderia</taxon>
    </lineage>
</organism>
<feature type="region of interest" description="Disordered" evidence="1">
    <location>
        <begin position="416"/>
        <end position="435"/>
    </location>
</feature>
<protein>
    <submittedName>
        <fullName evidence="3">Uncharacterized protein</fullName>
    </submittedName>
</protein>
<dbReference type="RefSeq" id="XP_004361499.1">
    <property type="nucleotide sequence ID" value="XM_004361442.1"/>
</dbReference>